<dbReference type="PROSITE" id="PS50090">
    <property type="entry name" value="MYB_LIKE"/>
    <property type="match status" value="1"/>
</dbReference>
<dbReference type="EMBL" id="JAUJYO010000009">
    <property type="protein sequence ID" value="KAK1308366.1"/>
    <property type="molecule type" value="Genomic_DNA"/>
</dbReference>
<organism evidence="10 11">
    <name type="scientific">Acorus calamus</name>
    <name type="common">Sweet flag</name>
    <dbReference type="NCBI Taxonomy" id="4465"/>
    <lineage>
        <taxon>Eukaryota</taxon>
        <taxon>Viridiplantae</taxon>
        <taxon>Streptophyta</taxon>
        <taxon>Embryophyta</taxon>
        <taxon>Tracheophyta</taxon>
        <taxon>Spermatophyta</taxon>
        <taxon>Magnoliopsida</taxon>
        <taxon>Liliopsida</taxon>
        <taxon>Acoraceae</taxon>
        <taxon>Acorus</taxon>
    </lineage>
</organism>
<dbReference type="PANTHER" id="PTHR45614:SF150">
    <property type="entry name" value="MYB-LIKE DNA-BINDING DOMAIN CONTAINING PROTEIN, EXPRESSED"/>
    <property type="match status" value="1"/>
</dbReference>
<evidence type="ECO:0000256" key="3">
    <source>
        <dbReference type="ARBA" id="ARBA00023015"/>
    </source>
</evidence>
<dbReference type="Pfam" id="PF00249">
    <property type="entry name" value="Myb_DNA-binding"/>
    <property type="match status" value="1"/>
</dbReference>
<comment type="subcellular location">
    <subcellularLocation>
        <location evidence="1">Nucleus</location>
    </subcellularLocation>
</comment>
<evidence type="ECO:0000259" key="8">
    <source>
        <dbReference type="PROSITE" id="PS50090"/>
    </source>
</evidence>
<reference evidence="10" key="1">
    <citation type="journal article" date="2023" name="Nat. Commun.">
        <title>Diploid and tetraploid genomes of Acorus and the evolution of monocots.</title>
        <authorList>
            <person name="Ma L."/>
            <person name="Liu K.W."/>
            <person name="Li Z."/>
            <person name="Hsiao Y.Y."/>
            <person name="Qi Y."/>
            <person name="Fu T."/>
            <person name="Tang G.D."/>
            <person name="Zhang D."/>
            <person name="Sun W.H."/>
            <person name="Liu D.K."/>
            <person name="Li Y."/>
            <person name="Chen G.Z."/>
            <person name="Liu X.D."/>
            <person name="Liao X.Y."/>
            <person name="Jiang Y.T."/>
            <person name="Yu X."/>
            <person name="Hao Y."/>
            <person name="Huang J."/>
            <person name="Zhao X.W."/>
            <person name="Ke S."/>
            <person name="Chen Y.Y."/>
            <person name="Wu W.L."/>
            <person name="Hsu J.L."/>
            <person name="Lin Y.F."/>
            <person name="Huang M.D."/>
            <person name="Li C.Y."/>
            <person name="Huang L."/>
            <person name="Wang Z.W."/>
            <person name="Zhao X."/>
            <person name="Zhong W.Y."/>
            <person name="Peng D.H."/>
            <person name="Ahmad S."/>
            <person name="Lan S."/>
            <person name="Zhang J.S."/>
            <person name="Tsai W.C."/>
            <person name="Van de Peer Y."/>
            <person name="Liu Z.J."/>
        </authorList>
    </citation>
    <scope>NUCLEOTIDE SEQUENCE</scope>
    <source>
        <strain evidence="10">CP</strain>
    </source>
</reference>
<evidence type="ECO:0000259" key="9">
    <source>
        <dbReference type="PROSITE" id="PS51294"/>
    </source>
</evidence>
<protein>
    <submittedName>
        <fullName evidence="10">Transcription factor MYB44</fullName>
    </submittedName>
</protein>
<dbReference type="SMART" id="SM00717">
    <property type="entry name" value="SANT"/>
    <property type="match status" value="1"/>
</dbReference>
<dbReference type="GO" id="GO:0000981">
    <property type="term" value="F:DNA-binding transcription factor activity, RNA polymerase II-specific"/>
    <property type="evidence" value="ECO:0007669"/>
    <property type="project" value="TreeGrafter"/>
</dbReference>
<dbReference type="AlphaFoldDB" id="A0AAV9E4L8"/>
<keyword evidence="11" id="KW-1185">Reference proteome</keyword>
<dbReference type="SUPFAM" id="SSF46689">
    <property type="entry name" value="Homeodomain-like"/>
    <property type="match status" value="1"/>
</dbReference>
<evidence type="ECO:0000256" key="4">
    <source>
        <dbReference type="ARBA" id="ARBA00023125"/>
    </source>
</evidence>
<dbReference type="PROSITE" id="PS51294">
    <property type="entry name" value="HTH_MYB"/>
    <property type="match status" value="1"/>
</dbReference>
<dbReference type="GO" id="GO:0000978">
    <property type="term" value="F:RNA polymerase II cis-regulatory region sequence-specific DNA binding"/>
    <property type="evidence" value="ECO:0007669"/>
    <property type="project" value="TreeGrafter"/>
</dbReference>
<keyword evidence="4" id="KW-0238">DNA-binding</keyword>
<dbReference type="Proteomes" id="UP001180020">
    <property type="component" value="Unassembled WGS sequence"/>
</dbReference>
<comment type="caution">
    <text evidence="10">The sequence shown here is derived from an EMBL/GenBank/DDBJ whole genome shotgun (WGS) entry which is preliminary data.</text>
</comment>
<evidence type="ECO:0000256" key="6">
    <source>
        <dbReference type="ARBA" id="ARBA00023242"/>
    </source>
</evidence>
<dbReference type="InterPro" id="IPR017930">
    <property type="entry name" value="Myb_dom"/>
</dbReference>
<reference evidence="10" key="2">
    <citation type="submission" date="2023-06" db="EMBL/GenBank/DDBJ databases">
        <authorList>
            <person name="Ma L."/>
            <person name="Liu K.-W."/>
            <person name="Li Z."/>
            <person name="Hsiao Y.-Y."/>
            <person name="Qi Y."/>
            <person name="Fu T."/>
            <person name="Tang G."/>
            <person name="Zhang D."/>
            <person name="Sun W.-H."/>
            <person name="Liu D.-K."/>
            <person name="Li Y."/>
            <person name="Chen G.-Z."/>
            <person name="Liu X.-D."/>
            <person name="Liao X.-Y."/>
            <person name="Jiang Y.-T."/>
            <person name="Yu X."/>
            <person name="Hao Y."/>
            <person name="Huang J."/>
            <person name="Zhao X.-W."/>
            <person name="Ke S."/>
            <person name="Chen Y.-Y."/>
            <person name="Wu W.-L."/>
            <person name="Hsu J.-L."/>
            <person name="Lin Y.-F."/>
            <person name="Huang M.-D."/>
            <person name="Li C.-Y."/>
            <person name="Huang L."/>
            <person name="Wang Z.-W."/>
            <person name="Zhao X."/>
            <person name="Zhong W.-Y."/>
            <person name="Peng D.-H."/>
            <person name="Ahmad S."/>
            <person name="Lan S."/>
            <person name="Zhang J.-S."/>
            <person name="Tsai W.-C."/>
            <person name="Van De Peer Y."/>
            <person name="Liu Z.-J."/>
        </authorList>
    </citation>
    <scope>NUCLEOTIDE SEQUENCE</scope>
    <source>
        <strain evidence="10">CP</strain>
        <tissue evidence="10">Leaves</tissue>
    </source>
</reference>
<evidence type="ECO:0000313" key="11">
    <source>
        <dbReference type="Proteomes" id="UP001180020"/>
    </source>
</evidence>
<dbReference type="InterPro" id="IPR050560">
    <property type="entry name" value="MYB_TF"/>
</dbReference>
<dbReference type="CDD" id="cd00167">
    <property type="entry name" value="SANT"/>
    <property type="match status" value="1"/>
</dbReference>
<name>A0AAV9E4L8_ACOCL</name>
<accession>A0AAV9E4L8</accession>
<evidence type="ECO:0000256" key="2">
    <source>
        <dbReference type="ARBA" id="ARBA00022737"/>
    </source>
</evidence>
<feature type="domain" description="HTH myb-type" evidence="9">
    <location>
        <begin position="1"/>
        <end position="54"/>
    </location>
</feature>
<gene>
    <name evidence="10" type="primary">MYB44</name>
    <name evidence="10" type="ORF">QJS10_CPA09g00305</name>
</gene>
<feature type="domain" description="Myb-like" evidence="8">
    <location>
        <begin position="4"/>
        <end position="50"/>
    </location>
</feature>
<evidence type="ECO:0000313" key="10">
    <source>
        <dbReference type="EMBL" id="KAK1308366.1"/>
    </source>
</evidence>
<keyword evidence="6" id="KW-0539">Nucleus</keyword>
<evidence type="ECO:0000256" key="5">
    <source>
        <dbReference type="ARBA" id="ARBA00023163"/>
    </source>
</evidence>
<keyword evidence="2" id="KW-0677">Repeat</keyword>
<dbReference type="GO" id="GO:0005634">
    <property type="term" value="C:nucleus"/>
    <property type="evidence" value="ECO:0007669"/>
    <property type="project" value="UniProtKB-SubCell"/>
</dbReference>
<dbReference type="PANTHER" id="PTHR45614">
    <property type="entry name" value="MYB PROTEIN-RELATED"/>
    <property type="match status" value="1"/>
</dbReference>
<keyword evidence="3" id="KW-0805">Transcription regulation</keyword>
<feature type="region of interest" description="Disordered" evidence="7">
    <location>
        <begin position="93"/>
        <end position="118"/>
    </location>
</feature>
<keyword evidence="5" id="KW-0804">Transcription</keyword>
<dbReference type="InterPro" id="IPR001005">
    <property type="entry name" value="SANT/Myb"/>
</dbReference>
<dbReference type="FunFam" id="1.10.10.60:FF:000060">
    <property type="entry name" value="MYB transcription factor"/>
    <property type="match status" value="1"/>
</dbReference>
<dbReference type="Gene3D" id="1.10.10.60">
    <property type="entry name" value="Homeodomain-like"/>
    <property type="match status" value="1"/>
</dbReference>
<proteinExistence type="predicted"/>
<sequence>MCTRGHWRPVEDEKLKELVERYGPHNWNTIAENLPGRSGKSCRLRWFNQLDPRITRSPFTEEEEERLIASHRIHDGNDSIEFYDFLRVNAEDSENHPKNCMGGDDTTEEGDVDNERRHNEAAVPFIDFLAMESSS</sequence>
<evidence type="ECO:0000256" key="7">
    <source>
        <dbReference type="SAM" id="MobiDB-lite"/>
    </source>
</evidence>
<evidence type="ECO:0000256" key="1">
    <source>
        <dbReference type="ARBA" id="ARBA00004123"/>
    </source>
</evidence>
<dbReference type="InterPro" id="IPR009057">
    <property type="entry name" value="Homeodomain-like_sf"/>
</dbReference>